<dbReference type="SMART" id="SM00320">
    <property type="entry name" value="WD40"/>
    <property type="match status" value="7"/>
</dbReference>
<dbReference type="SUPFAM" id="SSF50978">
    <property type="entry name" value="WD40 repeat-like"/>
    <property type="match status" value="1"/>
</dbReference>
<comment type="caution">
    <text evidence="5">The sequence shown here is derived from an EMBL/GenBank/DDBJ whole genome shotgun (WGS) entry which is preliminary data.</text>
</comment>
<evidence type="ECO:0000313" key="5">
    <source>
        <dbReference type="EMBL" id="KAJ3689767.1"/>
    </source>
</evidence>
<dbReference type="InterPro" id="IPR015943">
    <property type="entry name" value="WD40/YVTN_repeat-like_dom_sf"/>
</dbReference>
<accession>A0AAD5ZA55</accession>
<name>A0AAD5ZA55_9POAL</name>
<dbReference type="GO" id="GO:0005737">
    <property type="term" value="C:cytoplasm"/>
    <property type="evidence" value="ECO:0007669"/>
    <property type="project" value="TreeGrafter"/>
</dbReference>
<dbReference type="PANTHER" id="PTHR15574:SF21">
    <property type="entry name" value="DDB1- AND CUL4-ASSOCIATED FACTOR 8"/>
    <property type="match status" value="1"/>
</dbReference>
<dbReference type="GO" id="GO:0080008">
    <property type="term" value="C:Cul4-RING E3 ubiquitin ligase complex"/>
    <property type="evidence" value="ECO:0007669"/>
    <property type="project" value="TreeGrafter"/>
</dbReference>
<dbReference type="PROSITE" id="PS50294">
    <property type="entry name" value="WD_REPEATS_REGION"/>
    <property type="match status" value="1"/>
</dbReference>
<evidence type="ECO:0000256" key="4">
    <source>
        <dbReference type="SAM" id="MobiDB-lite"/>
    </source>
</evidence>
<dbReference type="Proteomes" id="UP001210211">
    <property type="component" value="Unassembled WGS sequence"/>
</dbReference>
<dbReference type="InterPro" id="IPR036322">
    <property type="entry name" value="WD40_repeat_dom_sf"/>
</dbReference>
<feature type="region of interest" description="Disordered" evidence="4">
    <location>
        <begin position="419"/>
        <end position="465"/>
    </location>
</feature>
<reference evidence="5 6" key="1">
    <citation type="journal article" date="2022" name="Cell">
        <title>Repeat-based holocentromeres influence genome architecture and karyotype evolution.</title>
        <authorList>
            <person name="Hofstatter P.G."/>
            <person name="Thangavel G."/>
            <person name="Lux T."/>
            <person name="Neumann P."/>
            <person name="Vondrak T."/>
            <person name="Novak P."/>
            <person name="Zhang M."/>
            <person name="Costa L."/>
            <person name="Castellani M."/>
            <person name="Scott A."/>
            <person name="Toegelov H."/>
            <person name="Fuchs J."/>
            <person name="Mata-Sucre Y."/>
            <person name="Dias Y."/>
            <person name="Vanzela A.L.L."/>
            <person name="Huettel B."/>
            <person name="Almeida C.C.S."/>
            <person name="Simkova H."/>
            <person name="Souza G."/>
            <person name="Pedrosa-Harand A."/>
            <person name="Macas J."/>
            <person name="Mayer K.F.X."/>
            <person name="Houben A."/>
            <person name="Marques A."/>
        </authorList>
    </citation>
    <scope>NUCLEOTIDE SEQUENCE [LARGE SCALE GENOMIC DNA]</scope>
    <source>
        <strain evidence="5">RhyTen1mFocal</strain>
    </source>
</reference>
<dbReference type="Pfam" id="PF00400">
    <property type="entry name" value="WD40"/>
    <property type="match status" value="3"/>
</dbReference>
<organism evidence="5 6">
    <name type="scientific">Rhynchospora tenuis</name>
    <dbReference type="NCBI Taxonomy" id="198213"/>
    <lineage>
        <taxon>Eukaryota</taxon>
        <taxon>Viridiplantae</taxon>
        <taxon>Streptophyta</taxon>
        <taxon>Embryophyta</taxon>
        <taxon>Tracheophyta</taxon>
        <taxon>Spermatophyta</taxon>
        <taxon>Magnoliopsida</taxon>
        <taxon>Liliopsida</taxon>
        <taxon>Poales</taxon>
        <taxon>Cyperaceae</taxon>
        <taxon>Cyperoideae</taxon>
        <taxon>Rhynchosporeae</taxon>
        <taxon>Rhynchospora</taxon>
    </lineage>
</organism>
<keyword evidence="2" id="KW-0677">Repeat</keyword>
<sequence>MTMETSARSPVVELWKREEGILSPRCFSRRVGGSEALVMRLRNDKKLEKHGGCVNTVSFNSDGSILASGSDDRKIILWDWDAGTVKHQFHSGHINNVFQARFMPLTDDSVMVTCAADGQVRQVNILQGGKVCTELLGEHEGRAHKLAVEPGSPYIFYSCGEDGMVQHFDLRTKTATKLLTCKNYQLSIIHLNAIAINPTDPNLFVVGGTDEYARMYDIRRYKWDGTSDIGRPVNLFCPAHLLGEDHLGITGLAFSHHGELLTSYNDENIYLFQKGQGLGPDSWLGPNREGMSPESEGPRVFEGHRNCETVKGVSFFGPNCEYVASGSDCGRLFIWRKSDAKLLRAMDGDKYVVNCIESHPCATVIASSGIDNDIKIWIPNSTESATPVNISELKHKRRNRFWQVALPEDLITQVLARRRRRRDDDESEPNNSDLVNLLVQWANGDDSSDENSGQSSEGPGDCRVN</sequence>
<evidence type="ECO:0000256" key="1">
    <source>
        <dbReference type="ARBA" id="ARBA00022574"/>
    </source>
</evidence>
<dbReference type="Gene3D" id="2.130.10.10">
    <property type="entry name" value="YVTN repeat-like/Quinoprotein amine dehydrogenase"/>
    <property type="match status" value="1"/>
</dbReference>
<feature type="repeat" description="WD" evidence="3">
    <location>
        <begin position="47"/>
        <end position="88"/>
    </location>
</feature>
<protein>
    <submittedName>
        <fullName evidence="5">Uncharacterized protein</fullName>
    </submittedName>
</protein>
<feature type="repeat" description="WD" evidence="3">
    <location>
        <begin position="346"/>
        <end position="377"/>
    </location>
</feature>
<dbReference type="EMBL" id="JAMRDG010000002">
    <property type="protein sequence ID" value="KAJ3689767.1"/>
    <property type="molecule type" value="Genomic_DNA"/>
</dbReference>
<gene>
    <name evidence="5" type="ORF">LUZ61_018931</name>
</gene>
<proteinExistence type="predicted"/>
<dbReference type="InterPro" id="IPR045151">
    <property type="entry name" value="DCAF8"/>
</dbReference>
<dbReference type="PANTHER" id="PTHR15574">
    <property type="entry name" value="WD REPEAT DOMAIN-CONTAINING FAMILY"/>
    <property type="match status" value="1"/>
</dbReference>
<keyword evidence="6" id="KW-1185">Reference proteome</keyword>
<dbReference type="PROSITE" id="PS50082">
    <property type="entry name" value="WD_REPEATS_2"/>
    <property type="match status" value="2"/>
</dbReference>
<keyword evidence="1 3" id="KW-0853">WD repeat</keyword>
<evidence type="ECO:0000256" key="3">
    <source>
        <dbReference type="PROSITE-ProRule" id="PRU00221"/>
    </source>
</evidence>
<dbReference type="AlphaFoldDB" id="A0AAD5ZA55"/>
<evidence type="ECO:0000256" key="2">
    <source>
        <dbReference type="ARBA" id="ARBA00022737"/>
    </source>
</evidence>
<dbReference type="InterPro" id="IPR001680">
    <property type="entry name" value="WD40_rpt"/>
</dbReference>
<evidence type="ECO:0000313" key="6">
    <source>
        <dbReference type="Proteomes" id="UP001210211"/>
    </source>
</evidence>